<sequence>MFPGAEEDQQLSGAAHVRGLRRFRRYLHRYRRGRHKALAYVGSRIGLASTVPAPLRTRVAVAAVITITAAALASTLSSSAAPLGSEAGVAFVGDAERSPAGGGVSRDLRRMPLPWSGHPRGVPPTKAAPAPARPPSAQVSPPAATAAPSAAPSPTVHAPVGGLSQDEMDNAVAIIEAGQQMNLPPRAYVIALATALQESHLRVLANPNVPGSMGHPNEGVGYDHDSIGLFQQRPSWGSVEQLMDPHESARRFYAALVRIPNWAQLAITVAAQTVQVSAFPDAYAKWQPLAEQIVDAVV</sequence>
<dbReference type="EMBL" id="CP073721">
    <property type="protein sequence ID" value="UWZ33948.1"/>
    <property type="molecule type" value="Genomic_DNA"/>
</dbReference>
<organism evidence="2 3">
    <name type="scientific">Dactylosporangium roseum</name>
    <dbReference type="NCBI Taxonomy" id="47989"/>
    <lineage>
        <taxon>Bacteria</taxon>
        <taxon>Bacillati</taxon>
        <taxon>Actinomycetota</taxon>
        <taxon>Actinomycetes</taxon>
        <taxon>Micromonosporales</taxon>
        <taxon>Micromonosporaceae</taxon>
        <taxon>Dactylosporangium</taxon>
    </lineage>
</organism>
<feature type="region of interest" description="Disordered" evidence="1">
    <location>
        <begin position="113"/>
        <end position="160"/>
    </location>
</feature>
<accession>A0ABY5YZG7</accession>
<reference evidence="2" key="1">
    <citation type="submission" date="2021-04" db="EMBL/GenBank/DDBJ databases">
        <title>Biosynthetic gene clusters of Dactylosporangioum roseum.</title>
        <authorList>
            <person name="Hartkoorn R.C."/>
            <person name="Beaudoing E."/>
            <person name="Hot D."/>
            <person name="Moureu S."/>
        </authorList>
    </citation>
    <scope>NUCLEOTIDE SEQUENCE</scope>
    <source>
        <strain evidence="2">NRRL B-16295</strain>
    </source>
</reference>
<proteinExistence type="predicted"/>
<name>A0ABY5YZG7_9ACTN</name>
<evidence type="ECO:0000313" key="2">
    <source>
        <dbReference type="EMBL" id="UWZ33948.1"/>
    </source>
</evidence>
<dbReference type="RefSeq" id="WP_260723232.1">
    <property type="nucleotide sequence ID" value="NZ_BAAABS010000017.1"/>
</dbReference>
<evidence type="ECO:0000256" key="1">
    <source>
        <dbReference type="SAM" id="MobiDB-lite"/>
    </source>
</evidence>
<gene>
    <name evidence="2" type="ORF">Drose_22055</name>
</gene>
<protein>
    <submittedName>
        <fullName evidence="2">Uncharacterized protein</fullName>
    </submittedName>
</protein>
<feature type="compositionally biased region" description="Low complexity" evidence="1">
    <location>
        <begin position="123"/>
        <end position="160"/>
    </location>
</feature>
<evidence type="ECO:0000313" key="3">
    <source>
        <dbReference type="Proteomes" id="UP001058271"/>
    </source>
</evidence>
<keyword evidence="3" id="KW-1185">Reference proteome</keyword>
<dbReference type="Proteomes" id="UP001058271">
    <property type="component" value="Chromosome"/>
</dbReference>